<proteinExistence type="predicted"/>
<gene>
    <name evidence="1" type="ORF">GOP47_0001184</name>
</gene>
<evidence type="ECO:0000313" key="1">
    <source>
        <dbReference type="EMBL" id="KAI5085015.1"/>
    </source>
</evidence>
<dbReference type="AlphaFoldDB" id="A0A9D4ZTS9"/>
<dbReference type="EMBL" id="JABFUD020000001">
    <property type="protein sequence ID" value="KAI5085015.1"/>
    <property type="molecule type" value="Genomic_DNA"/>
</dbReference>
<evidence type="ECO:0000313" key="2">
    <source>
        <dbReference type="Proteomes" id="UP000886520"/>
    </source>
</evidence>
<reference evidence="1" key="1">
    <citation type="submission" date="2021-01" db="EMBL/GenBank/DDBJ databases">
        <title>Adiantum capillus-veneris genome.</title>
        <authorList>
            <person name="Fang Y."/>
            <person name="Liao Q."/>
        </authorList>
    </citation>
    <scope>NUCLEOTIDE SEQUENCE</scope>
    <source>
        <strain evidence="1">H3</strain>
        <tissue evidence="1">Leaf</tissue>
    </source>
</reference>
<name>A0A9D4ZTS9_ADICA</name>
<comment type="caution">
    <text evidence="1">The sequence shown here is derived from an EMBL/GenBank/DDBJ whole genome shotgun (WGS) entry which is preliminary data.</text>
</comment>
<accession>A0A9D4ZTS9</accession>
<keyword evidence="2" id="KW-1185">Reference proteome</keyword>
<dbReference type="Proteomes" id="UP000886520">
    <property type="component" value="Chromosome 1"/>
</dbReference>
<organism evidence="1 2">
    <name type="scientific">Adiantum capillus-veneris</name>
    <name type="common">Maidenhair fern</name>
    <dbReference type="NCBI Taxonomy" id="13818"/>
    <lineage>
        <taxon>Eukaryota</taxon>
        <taxon>Viridiplantae</taxon>
        <taxon>Streptophyta</taxon>
        <taxon>Embryophyta</taxon>
        <taxon>Tracheophyta</taxon>
        <taxon>Polypodiopsida</taxon>
        <taxon>Polypodiidae</taxon>
        <taxon>Polypodiales</taxon>
        <taxon>Pteridineae</taxon>
        <taxon>Pteridaceae</taxon>
        <taxon>Vittarioideae</taxon>
        <taxon>Adiantum</taxon>
    </lineage>
</organism>
<protein>
    <submittedName>
        <fullName evidence="1">Uncharacterized protein</fullName>
    </submittedName>
</protein>
<sequence>MHILTKSCKPTHIGRLYPSQPYTILICKHNRSPSLSALTHNQSGANATMDSLHEIRRKGRLNSNHSRKLQAHYASKEASRYNDGINPMLAQVQPLATNSSHS</sequence>